<proteinExistence type="predicted"/>
<keyword evidence="3" id="KW-0378">Hydrolase</keyword>
<dbReference type="PRINTS" id="PR00138">
    <property type="entry name" value="MATRIXIN"/>
</dbReference>
<evidence type="ECO:0000256" key="1">
    <source>
        <dbReference type="ARBA" id="ARBA00022670"/>
    </source>
</evidence>
<evidence type="ECO:0000259" key="6">
    <source>
        <dbReference type="Pfam" id="PF00413"/>
    </source>
</evidence>
<dbReference type="GO" id="GO:0008270">
    <property type="term" value="F:zinc ion binding"/>
    <property type="evidence" value="ECO:0007669"/>
    <property type="project" value="InterPro"/>
</dbReference>
<dbReference type="InterPro" id="IPR021190">
    <property type="entry name" value="Pept_M10A"/>
</dbReference>
<dbReference type="Proteomes" id="UP000239187">
    <property type="component" value="Chromosome"/>
</dbReference>
<dbReference type="GO" id="GO:0004222">
    <property type="term" value="F:metalloendopeptidase activity"/>
    <property type="evidence" value="ECO:0007669"/>
    <property type="project" value="InterPro"/>
</dbReference>
<evidence type="ECO:0000256" key="4">
    <source>
        <dbReference type="ARBA" id="ARBA00022833"/>
    </source>
</evidence>
<accession>A0A2L0UIR8</accession>
<feature type="transmembrane region" description="Helical" evidence="5">
    <location>
        <begin position="71"/>
        <end position="89"/>
    </location>
</feature>
<dbReference type="GO" id="GO:0031012">
    <property type="term" value="C:extracellular matrix"/>
    <property type="evidence" value="ECO:0007669"/>
    <property type="project" value="InterPro"/>
</dbReference>
<dbReference type="InterPro" id="IPR001818">
    <property type="entry name" value="Pept_M10_metallopeptidase"/>
</dbReference>
<keyword evidence="4" id="KW-0862">Zinc</keyword>
<dbReference type="AlphaFoldDB" id="A0A2L0UIR8"/>
<gene>
    <name evidence="7" type="ORF">CVO76_17040</name>
</gene>
<sequence>MSPVRLIFEALLPVLPQVTSIIGQLAVIAGQLASVIVSGLTIALKVLAPVITGLLMGLAGFISGITSSEAGVTGLMTVLSAAAAVWLLFQGRILATTIATNAHILVTKAQAVAAKAAAAGQWLMNAALTANPIGIVVAAVAALVGGLVYFFSQTDTGRKIIQNVWGAIKSFIGGVADWFRTTFLPGLQMVFKAVGVIFSWLYNDIIKPVWNGIRDTISGVWNNKIKPVFNALKTGVEALPAAFEAAKNGIGSAWDAIREAVKEPIRAGIGFINEGLIDRFNTIPGVNIKKLALPPGFQKGGYTGDGAASEFAGHVHKGEYVFTKAQTSAIGKDRLASLAHGAASGRLADGSSALFFGGLQQSFKDAGAAYVRSVGAGSWNIPGAASLWDGAAGLKVRAGNGSPSMTATLRPLGNQILGYAYSNGDISLASGWVNQLSPTQRRTTAAHEIGHVLGLPHNSGMRSIMHPNLASQSPVPTGTDIRNLQALYPGGTGRAGAGNENPFDGLVDALAGKLKAAFPGGGMFIDAAAGLAKTGIEQVVKIVTDIKNGIKEIAGNVFGKVKEFFGGGASTAPTLYDNGGVLSPNGGRPQLVQNKTGKPEYIFTNREMQALANGGGPAVVNNYNGPVGFNPEQLARHQETNRRRAQTMAGLDGVVFA</sequence>
<feature type="transmembrane region" description="Helical" evidence="5">
    <location>
        <begin position="20"/>
        <end position="39"/>
    </location>
</feature>
<dbReference type="SUPFAM" id="SSF55486">
    <property type="entry name" value="Metalloproteases ('zincins'), catalytic domain"/>
    <property type="match status" value="1"/>
</dbReference>
<keyword evidence="5" id="KW-0472">Membrane</keyword>
<keyword evidence="2" id="KW-0479">Metal-binding</keyword>
<dbReference type="EMBL" id="CP024915">
    <property type="protein sequence ID" value="AUZ89147.1"/>
    <property type="molecule type" value="Genomic_DNA"/>
</dbReference>
<evidence type="ECO:0000313" key="7">
    <source>
        <dbReference type="EMBL" id="AUZ89147.1"/>
    </source>
</evidence>
<keyword evidence="1" id="KW-0645">Protease</keyword>
<protein>
    <recommendedName>
        <fullName evidence="6">Peptidase M10 metallopeptidase domain-containing protein</fullName>
    </recommendedName>
</protein>
<dbReference type="Gene3D" id="3.40.390.10">
    <property type="entry name" value="Collagenase (Catalytic Domain)"/>
    <property type="match status" value="1"/>
</dbReference>
<keyword evidence="5" id="KW-0812">Transmembrane</keyword>
<feature type="transmembrane region" description="Helical" evidence="5">
    <location>
        <begin position="46"/>
        <end position="65"/>
    </location>
</feature>
<dbReference type="Pfam" id="PF00413">
    <property type="entry name" value="Peptidase_M10"/>
    <property type="match status" value="1"/>
</dbReference>
<reference evidence="7 8" key="1">
    <citation type="submission" date="2017-11" db="EMBL/GenBank/DDBJ databases">
        <title>Draft genome of Arthrobacter agilis strain UMCV2, a plant growth-promoting rhizobacterium and biocontrol capacity of phytopathogenic fungi.</title>
        <authorList>
            <person name="Martinez-Camara R."/>
            <person name="Santoyo G."/>
            <person name="Moreno-Hagelsieb G."/>
            <person name="Valencia-Cantero E."/>
        </authorList>
    </citation>
    <scope>NUCLEOTIDE SEQUENCE [LARGE SCALE GENOMIC DNA]</scope>
    <source>
        <strain evidence="7 8">UMCV2</strain>
    </source>
</reference>
<evidence type="ECO:0000256" key="3">
    <source>
        <dbReference type="ARBA" id="ARBA00022801"/>
    </source>
</evidence>
<evidence type="ECO:0000313" key="8">
    <source>
        <dbReference type="Proteomes" id="UP000239187"/>
    </source>
</evidence>
<evidence type="ECO:0000256" key="2">
    <source>
        <dbReference type="ARBA" id="ARBA00022723"/>
    </source>
</evidence>
<feature type="transmembrane region" description="Helical" evidence="5">
    <location>
        <begin position="133"/>
        <end position="152"/>
    </location>
</feature>
<feature type="domain" description="Peptidase M10 metallopeptidase" evidence="6">
    <location>
        <begin position="439"/>
        <end position="488"/>
    </location>
</feature>
<evidence type="ECO:0000256" key="5">
    <source>
        <dbReference type="SAM" id="Phobius"/>
    </source>
</evidence>
<dbReference type="InterPro" id="IPR024079">
    <property type="entry name" value="MetalloPept_cat_dom_sf"/>
</dbReference>
<dbReference type="GO" id="GO:0006508">
    <property type="term" value="P:proteolysis"/>
    <property type="evidence" value="ECO:0007669"/>
    <property type="project" value="UniProtKB-KW"/>
</dbReference>
<name>A0A2L0UIR8_9MICC</name>
<keyword evidence="5" id="KW-1133">Transmembrane helix</keyword>
<organism evidence="7 8">
    <name type="scientific">Arthrobacter agilis</name>
    <dbReference type="NCBI Taxonomy" id="37921"/>
    <lineage>
        <taxon>Bacteria</taxon>
        <taxon>Bacillati</taxon>
        <taxon>Actinomycetota</taxon>
        <taxon>Actinomycetes</taxon>
        <taxon>Micrococcales</taxon>
        <taxon>Micrococcaceae</taxon>
        <taxon>Arthrobacter</taxon>
    </lineage>
</organism>